<dbReference type="RefSeq" id="WP_160612380.1">
    <property type="nucleotide sequence ID" value="NZ_JAUFQM010000001.1"/>
</dbReference>
<sequence length="291" mass="31913">MKVHTILKSGLCLLAGAGLSISAPAIAQDGPTTFAPTTDWKVSKKPDRCRLTRAFGSGEDLTRITFEKGGNEPTFNLTISGQAVASPIGDLISLRFGPDEKPIGRSYITAKTNTGRPVVVMYGADFAPAVTVDEGKYAKDNVGEARLSSMEYLEVERAGLKRFRVALGSMLEPMKLLSECGAKLTEELVPSRLRLSRPPEVISEGKAWLTPKDYPALMLNRQQGGLIQFRLTVGENGKPSFCVIEQASVPQMFDDSVCLAMRKNARFKPALDWDGKPTRSYYTSIVRFEMR</sequence>
<dbReference type="SUPFAM" id="SSF74653">
    <property type="entry name" value="TolA/TonB C-terminal domain"/>
    <property type="match status" value="1"/>
</dbReference>
<keyword evidence="4" id="KW-1185">Reference proteome</keyword>
<dbReference type="Pfam" id="PF03544">
    <property type="entry name" value="TonB_C"/>
    <property type="match status" value="1"/>
</dbReference>
<dbReference type="InterPro" id="IPR037682">
    <property type="entry name" value="TonB_C"/>
</dbReference>
<protein>
    <recommendedName>
        <fullName evidence="2">TonB C-terminal domain-containing protein</fullName>
    </recommendedName>
</protein>
<comment type="caution">
    <text evidence="3">The sequence shown here is derived from an EMBL/GenBank/DDBJ whole genome shotgun (WGS) entry which is preliminary data.</text>
</comment>
<gene>
    <name evidence="3" type="ORF">GRI35_01465</name>
</gene>
<dbReference type="Gene3D" id="3.30.1150.10">
    <property type="match status" value="1"/>
</dbReference>
<dbReference type="EMBL" id="WTYZ01000001">
    <property type="protein sequence ID" value="MXO82040.1"/>
    <property type="molecule type" value="Genomic_DNA"/>
</dbReference>
<dbReference type="Proteomes" id="UP000460290">
    <property type="component" value="Unassembled WGS sequence"/>
</dbReference>
<feature type="domain" description="TonB C-terminal" evidence="2">
    <location>
        <begin position="212"/>
        <end position="289"/>
    </location>
</feature>
<accession>A0A844Z5D8</accession>
<dbReference type="OrthoDB" id="7585155at2"/>
<evidence type="ECO:0000313" key="4">
    <source>
        <dbReference type="Proteomes" id="UP000460290"/>
    </source>
</evidence>
<evidence type="ECO:0000256" key="1">
    <source>
        <dbReference type="SAM" id="SignalP"/>
    </source>
</evidence>
<name>A0A844Z5D8_9SPHN</name>
<dbReference type="GO" id="GO:0055085">
    <property type="term" value="P:transmembrane transport"/>
    <property type="evidence" value="ECO:0007669"/>
    <property type="project" value="InterPro"/>
</dbReference>
<keyword evidence="1" id="KW-0732">Signal</keyword>
<proteinExistence type="predicted"/>
<dbReference type="AlphaFoldDB" id="A0A844Z5D8"/>
<evidence type="ECO:0000313" key="3">
    <source>
        <dbReference type="EMBL" id="MXO82040.1"/>
    </source>
</evidence>
<reference evidence="3 4" key="1">
    <citation type="submission" date="2019-12" db="EMBL/GenBank/DDBJ databases">
        <title>Genomic-based taxomic classification of the family Erythrobacteraceae.</title>
        <authorList>
            <person name="Xu L."/>
        </authorList>
    </citation>
    <scope>NUCLEOTIDE SEQUENCE [LARGE SCALE GENOMIC DNA]</scope>
    <source>
        <strain evidence="3 4">KCTC 42006</strain>
    </source>
</reference>
<organism evidence="3 4">
    <name type="scientific">Pontixanthobacter aestiaquae</name>
    <dbReference type="NCBI Taxonomy" id="1509367"/>
    <lineage>
        <taxon>Bacteria</taxon>
        <taxon>Pseudomonadati</taxon>
        <taxon>Pseudomonadota</taxon>
        <taxon>Alphaproteobacteria</taxon>
        <taxon>Sphingomonadales</taxon>
        <taxon>Erythrobacteraceae</taxon>
        <taxon>Pontixanthobacter</taxon>
    </lineage>
</organism>
<feature type="chain" id="PRO_5032547166" description="TonB C-terminal domain-containing protein" evidence="1">
    <location>
        <begin position="28"/>
        <end position="291"/>
    </location>
</feature>
<evidence type="ECO:0000259" key="2">
    <source>
        <dbReference type="Pfam" id="PF03544"/>
    </source>
</evidence>
<feature type="signal peptide" evidence="1">
    <location>
        <begin position="1"/>
        <end position="27"/>
    </location>
</feature>